<comment type="caution">
    <text evidence="2">The sequence shown here is derived from an EMBL/GenBank/DDBJ whole genome shotgun (WGS) entry which is preliminary data.</text>
</comment>
<feature type="transmembrane region" description="Helical" evidence="1">
    <location>
        <begin position="191"/>
        <end position="212"/>
    </location>
</feature>
<dbReference type="PANTHER" id="PTHR35337">
    <property type="entry name" value="SLR1478 PROTEIN"/>
    <property type="match status" value="1"/>
</dbReference>
<evidence type="ECO:0000313" key="2">
    <source>
        <dbReference type="EMBL" id="MBB3939018.1"/>
    </source>
</evidence>
<keyword evidence="1" id="KW-1133">Transmembrane helix</keyword>
<reference evidence="2 3" key="1">
    <citation type="submission" date="2020-08" db="EMBL/GenBank/DDBJ databases">
        <title>Genomic Encyclopedia of Type Strains, Phase IV (KMG-IV): sequencing the most valuable type-strain genomes for metagenomic binning, comparative biology and taxonomic classification.</title>
        <authorList>
            <person name="Goeker M."/>
        </authorList>
    </citation>
    <scope>NUCLEOTIDE SEQUENCE [LARGE SCALE GENOMIC DNA]</scope>
    <source>
        <strain evidence="2 3">DSM 27568</strain>
    </source>
</reference>
<feature type="transmembrane region" description="Helical" evidence="1">
    <location>
        <begin position="120"/>
        <end position="138"/>
    </location>
</feature>
<keyword evidence="3" id="KW-1185">Reference proteome</keyword>
<protein>
    <submittedName>
        <fullName evidence="2">Putative membrane protein SpoIIM required for sporulation</fullName>
    </submittedName>
</protein>
<accession>A0A7W6FX89</accession>
<name>A0A7W6FX89_9SPHN</name>
<gene>
    <name evidence="2" type="ORF">GGR39_000647</name>
</gene>
<proteinExistence type="predicted"/>
<feature type="transmembrane region" description="Helical" evidence="1">
    <location>
        <begin position="224"/>
        <end position="241"/>
    </location>
</feature>
<keyword evidence="1" id="KW-0472">Membrane</keyword>
<dbReference type="PANTHER" id="PTHR35337:SF1">
    <property type="entry name" value="SLR1478 PROTEIN"/>
    <property type="match status" value="1"/>
</dbReference>
<dbReference type="RefSeq" id="WP_183615818.1">
    <property type="nucleotide sequence ID" value="NZ_JACIDY010000001.1"/>
</dbReference>
<organism evidence="2 3">
    <name type="scientific">Novosphingobium fluoreni</name>
    <dbReference type="NCBI Taxonomy" id="1391222"/>
    <lineage>
        <taxon>Bacteria</taxon>
        <taxon>Pseudomonadati</taxon>
        <taxon>Pseudomonadota</taxon>
        <taxon>Alphaproteobacteria</taxon>
        <taxon>Sphingomonadales</taxon>
        <taxon>Sphingomonadaceae</taxon>
        <taxon>Novosphingobium</taxon>
    </lineage>
</organism>
<dbReference type="AlphaFoldDB" id="A0A7W6FX89"/>
<evidence type="ECO:0000256" key="1">
    <source>
        <dbReference type="SAM" id="Phobius"/>
    </source>
</evidence>
<feature type="transmembrane region" description="Helical" evidence="1">
    <location>
        <begin position="316"/>
        <end position="334"/>
    </location>
</feature>
<keyword evidence="1" id="KW-0812">Transmembrane</keyword>
<feature type="transmembrane region" description="Helical" evidence="1">
    <location>
        <begin position="286"/>
        <end position="304"/>
    </location>
</feature>
<dbReference type="InterPro" id="IPR002798">
    <property type="entry name" value="SpoIIM-like"/>
</dbReference>
<dbReference type="Proteomes" id="UP000561459">
    <property type="component" value="Unassembled WGS sequence"/>
</dbReference>
<feature type="transmembrane region" description="Helical" evidence="1">
    <location>
        <begin position="247"/>
        <end position="265"/>
    </location>
</feature>
<dbReference type="EMBL" id="JACIDY010000001">
    <property type="protein sequence ID" value="MBB3939018.1"/>
    <property type="molecule type" value="Genomic_DNA"/>
</dbReference>
<sequence>MEPGSDLLTAALLRSDRFRIEREGDWQRLDAIVTAIEKGRLRRISDADLLALPQLYRTVASSLSIARSISLDTATLGYLETLVQRAWFVVYGPRTSLIGWLRGFLGGGWSRSVRGLGIDLAVAFAVMVAGTIVGWLLVAHDPDWYGAIVPGQFGDGRVPGASAETLRGTLFGNSGQNGLGVFAAYLFSNNAGVSIMAFALGFAFGIPTLLLLVQNTAMLGAMLWLYHGAGLTIDLIGWLSVHGTTELFAILLAGGAGLHIGRSMAFPGNRSVLTAASESGRRAAQVMAGVVLMLIVAAGLEGFARQLVDNTPGRLAIGGFMLAGWCAYFFAFGLRRR</sequence>
<evidence type="ECO:0000313" key="3">
    <source>
        <dbReference type="Proteomes" id="UP000561459"/>
    </source>
</evidence>
<dbReference type="Pfam" id="PF01944">
    <property type="entry name" value="SpoIIM"/>
    <property type="match status" value="1"/>
</dbReference>